<keyword evidence="1" id="KW-1133">Transmembrane helix</keyword>
<dbReference type="EMBL" id="GGEC01009736">
    <property type="protein sequence ID" value="MBW90219.1"/>
    <property type="molecule type" value="Transcribed_RNA"/>
</dbReference>
<organism evidence="2">
    <name type="scientific">Rhizophora mucronata</name>
    <name type="common">Asiatic mangrove</name>
    <dbReference type="NCBI Taxonomy" id="61149"/>
    <lineage>
        <taxon>Eukaryota</taxon>
        <taxon>Viridiplantae</taxon>
        <taxon>Streptophyta</taxon>
        <taxon>Embryophyta</taxon>
        <taxon>Tracheophyta</taxon>
        <taxon>Spermatophyta</taxon>
        <taxon>Magnoliopsida</taxon>
        <taxon>eudicotyledons</taxon>
        <taxon>Gunneridae</taxon>
        <taxon>Pentapetalae</taxon>
        <taxon>rosids</taxon>
        <taxon>fabids</taxon>
        <taxon>Malpighiales</taxon>
        <taxon>Rhizophoraceae</taxon>
        <taxon>Rhizophora</taxon>
    </lineage>
</organism>
<keyword evidence="1" id="KW-0472">Membrane</keyword>
<keyword evidence="1" id="KW-0812">Transmembrane</keyword>
<name>A0A2P2J9S7_RHIMU</name>
<protein>
    <submittedName>
        <fullName evidence="2">Uncharacterized protein</fullName>
    </submittedName>
</protein>
<reference evidence="2" key="1">
    <citation type="submission" date="2018-02" db="EMBL/GenBank/DDBJ databases">
        <title>Rhizophora mucronata_Transcriptome.</title>
        <authorList>
            <person name="Meera S.P."/>
            <person name="Sreeshan A."/>
            <person name="Augustine A."/>
        </authorList>
    </citation>
    <scope>NUCLEOTIDE SEQUENCE</scope>
    <source>
        <tissue evidence="2">Leaf</tissue>
    </source>
</reference>
<feature type="transmembrane region" description="Helical" evidence="1">
    <location>
        <begin position="9"/>
        <end position="27"/>
    </location>
</feature>
<dbReference type="AlphaFoldDB" id="A0A2P2J9S7"/>
<evidence type="ECO:0000256" key="1">
    <source>
        <dbReference type="SAM" id="Phobius"/>
    </source>
</evidence>
<sequence length="29" mass="3269">MTFLFADDGILFCSMGSIPFPLIYLVMLL</sequence>
<proteinExistence type="predicted"/>
<evidence type="ECO:0000313" key="2">
    <source>
        <dbReference type="EMBL" id="MBW90219.1"/>
    </source>
</evidence>
<accession>A0A2P2J9S7</accession>